<accession>A0A2J8QYG3</accession>
<dbReference type="EMBL" id="NBAG03000001">
    <property type="protein sequence ID" value="PNJ01318.1"/>
    <property type="molecule type" value="Genomic_DNA"/>
</dbReference>
<reference evidence="1" key="1">
    <citation type="submission" date="2017-12" db="EMBL/GenBank/DDBJ databases">
        <title>High-resolution comparative analysis of great ape genomes.</title>
        <authorList>
            <person name="Pollen A."/>
            <person name="Hastie A."/>
            <person name="Hormozdiari F."/>
            <person name="Dougherty M."/>
            <person name="Liu R."/>
            <person name="Chaisson M."/>
            <person name="Hoppe E."/>
            <person name="Hill C."/>
            <person name="Pang A."/>
            <person name="Hillier L."/>
            <person name="Baker C."/>
            <person name="Armstrong J."/>
            <person name="Shendure J."/>
            <person name="Paten B."/>
            <person name="Wilson R."/>
            <person name="Chao H."/>
            <person name="Schneider V."/>
            <person name="Ventura M."/>
            <person name="Kronenberg Z."/>
            <person name="Murali S."/>
            <person name="Gordon D."/>
            <person name="Cantsilieris S."/>
            <person name="Munson K."/>
            <person name="Nelson B."/>
            <person name="Raja A."/>
            <person name="Underwood J."/>
            <person name="Diekhans M."/>
            <person name="Fiddes I."/>
            <person name="Haussler D."/>
            <person name="Eichler E."/>
        </authorList>
    </citation>
    <scope>NUCLEOTIDE SEQUENCE [LARGE SCALE GENOMIC DNA]</scope>
    <source>
        <strain evidence="1">Yerkes chimp pedigree #C0471</strain>
    </source>
</reference>
<protein>
    <submittedName>
        <fullName evidence="1">DDX42 isoform 14</fullName>
    </submittedName>
</protein>
<dbReference type="AlphaFoldDB" id="A0A2J8QYG3"/>
<name>A0A2J8QYG3_PANTR</name>
<sequence length="69" mass="8395">QQFHSKPVDSDSDDDPLEAFMAEVEDQAARDMKRLEEKDKERKNVKKLIFDTWQKTQLLVWFRRKRKTI</sequence>
<organism evidence="1">
    <name type="scientific">Pan troglodytes</name>
    <name type="common">Chimpanzee</name>
    <dbReference type="NCBI Taxonomy" id="9598"/>
    <lineage>
        <taxon>Eukaryota</taxon>
        <taxon>Metazoa</taxon>
        <taxon>Chordata</taxon>
        <taxon>Craniata</taxon>
        <taxon>Vertebrata</taxon>
        <taxon>Euteleostomi</taxon>
        <taxon>Mammalia</taxon>
        <taxon>Eutheria</taxon>
        <taxon>Euarchontoglires</taxon>
        <taxon>Primates</taxon>
        <taxon>Haplorrhini</taxon>
        <taxon>Catarrhini</taxon>
        <taxon>Hominidae</taxon>
        <taxon>Pan</taxon>
    </lineage>
</organism>
<proteinExistence type="predicted"/>
<feature type="non-terminal residue" evidence="1">
    <location>
        <position position="1"/>
    </location>
</feature>
<gene>
    <name evidence="1" type="ORF">CK820_G0011613</name>
</gene>
<comment type="caution">
    <text evidence="1">The sequence shown here is derived from an EMBL/GenBank/DDBJ whole genome shotgun (WGS) entry which is preliminary data.</text>
</comment>
<evidence type="ECO:0000313" key="1">
    <source>
        <dbReference type="EMBL" id="PNJ01318.1"/>
    </source>
</evidence>